<proteinExistence type="predicted"/>
<name>A0A2P2NK54_RHIMU</name>
<reference evidence="1" key="1">
    <citation type="submission" date="2018-02" db="EMBL/GenBank/DDBJ databases">
        <title>Rhizophora mucronata_Transcriptome.</title>
        <authorList>
            <person name="Meera S.P."/>
            <person name="Sreeshan A."/>
            <person name="Augustine A."/>
        </authorList>
    </citation>
    <scope>NUCLEOTIDE SEQUENCE</scope>
    <source>
        <tissue evidence="1">Leaf</tissue>
    </source>
</reference>
<dbReference type="AlphaFoldDB" id="A0A2P2NK54"/>
<protein>
    <submittedName>
        <fullName evidence="1">Uncharacterized protein</fullName>
    </submittedName>
</protein>
<organism evidence="1">
    <name type="scientific">Rhizophora mucronata</name>
    <name type="common">Asiatic mangrove</name>
    <dbReference type="NCBI Taxonomy" id="61149"/>
    <lineage>
        <taxon>Eukaryota</taxon>
        <taxon>Viridiplantae</taxon>
        <taxon>Streptophyta</taxon>
        <taxon>Embryophyta</taxon>
        <taxon>Tracheophyta</taxon>
        <taxon>Spermatophyta</taxon>
        <taxon>Magnoliopsida</taxon>
        <taxon>eudicotyledons</taxon>
        <taxon>Gunneridae</taxon>
        <taxon>Pentapetalae</taxon>
        <taxon>rosids</taxon>
        <taxon>fabids</taxon>
        <taxon>Malpighiales</taxon>
        <taxon>Rhizophoraceae</taxon>
        <taxon>Rhizophora</taxon>
    </lineage>
</organism>
<accession>A0A2P2NK54</accession>
<sequence>MLKYYLVSLSSFQQFSSSQGGRDGGPVDSRESFNCLKSCYQMPKSSQYKI</sequence>
<dbReference type="EMBL" id="GGEC01062407">
    <property type="protein sequence ID" value="MBX42891.1"/>
    <property type="molecule type" value="Transcribed_RNA"/>
</dbReference>
<evidence type="ECO:0000313" key="1">
    <source>
        <dbReference type="EMBL" id="MBX42891.1"/>
    </source>
</evidence>